<gene>
    <name evidence="1" type="ORF">PILCRDRAFT_810046</name>
</gene>
<protein>
    <submittedName>
        <fullName evidence="1">Uncharacterized protein</fullName>
    </submittedName>
</protein>
<evidence type="ECO:0000313" key="2">
    <source>
        <dbReference type="Proteomes" id="UP000054166"/>
    </source>
</evidence>
<proteinExistence type="predicted"/>
<organism evidence="1 2">
    <name type="scientific">Piloderma croceum (strain F 1598)</name>
    <dbReference type="NCBI Taxonomy" id="765440"/>
    <lineage>
        <taxon>Eukaryota</taxon>
        <taxon>Fungi</taxon>
        <taxon>Dikarya</taxon>
        <taxon>Basidiomycota</taxon>
        <taxon>Agaricomycotina</taxon>
        <taxon>Agaricomycetes</taxon>
        <taxon>Agaricomycetidae</taxon>
        <taxon>Atheliales</taxon>
        <taxon>Atheliaceae</taxon>
        <taxon>Piloderma</taxon>
    </lineage>
</organism>
<dbReference type="EMBL" id="KN832970">
    <property type="protein sequence ID" value="KIM92036.1"/>
    <property type="molecule type" value="Genomic_DNA"/>
</dbReference>
<name>A0A0C3GNC5_PILCF</name>
<dbReference type="Proteomes" id="UP000054166">
    <property type="component" value="Unassembled WGS sequence"/>
</dbReference>
<dbReference type="STRING" id="765440.A0A0C3GNC5"/>
<keyword evidence="2" id="KW-1185">Reference proteome</keyword>
<reference evidence="2" key="2">
    <citation type="submission" date="2015-01" db="EMBL/GenBank/DDBJ databases">
        <title>Evolutionary Origins and Diversification of the Mycorrhizal Mutualists.</title>
        <authorList>
            <consortium name="DOE Joint Genome Institute"/>
            <consortium name="Mycorrhizal Genomics Consortium"/>
            <person name="Kohler A."/>
            <person name="Kuo A."/>
            <person name="Nagy L.G."/>
            <person name="Floudas D."/>
            <person name="Copeland A."/>
            <person name="Barry K.W."/>
            <person name="Cichocki N."/>
            <person name="Veneault-Fourrey C."/>
            <person name="LaButti K."/>
            <person name="Lindquist E.A."/>
            <person name="Lipzen A."/>
            <person name="Lundell T."/>
            <person name="Morin E."/>
            <person name="Murat C."/>
            <person name="Riley R."/>
            <person name="Ohm R."/>
            <person name="Sun H."/>
            <person name="Tunlid A."/>
            <person name="Henrissat B."/>
            <person name="Grigoriev I.V."/>
            <person name="Hibbett D.S."/>
            <person name="Martin F."/>
        </authorList>
    </citation>
    <scope>NUCLEOTIDE SEQUENCE [LARGE SCALE GENOMIC DNA]</scope>
    <source>
        <strain evidence="2">F 1598</strain>
    </source>
</reference>
<reference evidence="1 2" key="1">
    <citation type="submission" date="2014-04" db="EMBL/GenBank/DDBJ databases">
        <authorList>
            <consortium name="DOE Joint Genome Institute"/>
            <person name="Kuo A."/>
            <person name="Tarkka M."/>
            <person name="Buscot F."/>
            <person name="Kohler A."/>
            <person name="Nagy L.G."/>
            <person name="Floudas D."/>
            <person name="Copeland A."/>
            <person name="Barry K.W."/>
            <person name="Cichocki N."/>
            <person name="Veneault-Fourrey C."/>
            <person name="LaButti K."/>
            <person name="Lindquist E.A."/>
            <person name="Lipzen A."/>
            <person name="Lundell T."/>
            <person name="Morin E."/>
            <person name="Murat C."/>
            <person name="Sun H."/>
            <person name="Tunlid A."/>
            <person name="Henrissat B."/>
            <person name="Grigoriev I.V."/>
            <person name="Hibbett D.S."/>
            <person name="Martin F."/>
            <person name="Nordberg H.P."/>
            <person name="Cantor M.N."/>
            <person name="Hua S.X."/>
        </authorList>
    </citation>
    <scope>NUCLEOTIDE SEQUENCE [LARGE SCALE GENOMIC DNA]</scope>
    <source>
        <strain evidence="1 2">F 1598</strain>
    </source>
</reference>
<evidence type="ECO:0000313" key="1">
    <source>
        <dbReference type="EMBL" id="KIM92036.1"/>
    </source>
</evidence>
<dbReference type="HOGENOM" id="CLU_2016104_0_0_1"/>
<dbReference type="OrthoDB" id="194358at2759"/>
<dbReference type="InParanoid" id="A0A0C3GNC5"/>
<accession>A0A0C3GNC5</accession>
<sequence>MADLLREFTHGEPIDRTVTRRVEKARHNPGAKLHGPKSMIVKVTAISKDPSDMERTSEFVAYTKKRDFACRIHRGDNPSAFKHLLGVVKAKGIGGDIAYFAAELTHPEYLTMKIEDVLAEQPF</sequence>
<dbReference type="AlphaFoldDB" id="A0A0C3GNC5"/>